<protein>
    <submittedName>
        <fullName evidence="1">DUF4288 domain-containing protein</fullName>
    </submittedName>
</protein>
<dbReference type="Proteomes" id="UP000462931">
    <property type="component" value="Unassembled WGS sequence"/>
</dbReference>
<sequence>MKWFAVKLIFQIVNDNNKHFQFDEQLRLVQALSKEHALEMAHQVGLMAQENIISQNGHTLNWKFIAVTESEYVGEIEQGKEIHYHIEEPDNVELYLKRVEEKALNLKKITQENLIHF</sequence>
<organism evidence="1 2">
    <name type="scientific">Pedobacter puniceum</name>
    <dbReference type="NCBI Taxonomy" id="2666136"/>
    <lineage>
        <taxon>Bacteria</taxon>
        <taxon>Pseudomonadati</taxon>
        <taxon>Bacteroidota</taxon>
        <taxon>Sphingobacteriia</taxon>
        <taxon>Sphingobacteriales</taxon>
        <taxon>Sphingobacteriaceae</taxon>
        <taxon>Pedobacter</taxon>
    </lineage>
</organism>
<reference evidence="1 2" key="1">
    <citation type="submission" date="2019-11" db="EMBL/GenBank/DDBJ databases">
        <authorList>
            <person name="Cheng Q."/>
            <person name="Yang Z."/>
        </authorList>
    </citation>
    <scope>NUCLEOTIDE SEQUENCE [LARGE SCALE GENOMIC DNA]</scope>
    <source>
        <strain evidence="1 2">HX-22-1</strain>
    </source>
</reference>
<proteinExistence type="predicted"/>
<evidence type="ECO:0000313" key="2">
    <source>
        <dbReference type="Proteomes" id="UP000462931"/>
    </source>
</evidence>
<dbReference type="RefSeq" id="WP_154285781.1">
    <property type="nucleotide sequence ID" value="NZ_WKJI01000001.1"/>
</dbReference>
<keyword evidence="2" id="KW-1185">Reference proteome</keyword>
<dbReference type="AlphaFoldDB" id="A0A7K0FIW2"/>
<comment type="caution">
    <text evidence="1">The sequence shown here is derived from an EMBL/GenBank/DDBJ whole genome shotgun (WGS) entry which is preliminary data.</text>
</comment>
<dbReference type="EMBL" id="WKJI01000001">
    <property type="protein sequence ID" value="MRX45591.1"/>
    <property type="molecule type" value="Genomic_DNA"/>
</dbReference>
<gene>
    <name evidence="1" type="ORF">GJJ64_00135</name>
</gene>
<name>A0A7K0FIW2_9SPHI</name>
<accession>A0A7K0FIW2</accession>
<evidence type="ECO:0000313" key="1">
    <source>
        <dbReference type="EMBL" id="MRX45591.1"/>
    </source>
</evidence>
<dbReference type="InterPro" id="IPR025630">
    <property type="entry name" value="DUF4288"/>
</dbReference>
<dbReference type="Pfam" id="PF14119">
    <property type="entry name" value="DUF4288"/>
    <property type="match status" value="1"/>
</dbReference>